<dbReference type="SFLD" id="SFLDG00358">
    <property type="entry name" value="Main_(cytGST)"/>
    <property type="match status" value="1"/>
</dbReference>
<comment type="caution">
    <text evidence="5">The sequence shown here is derived from an EMBL/GenBank/DDBJ whole genome shotgun (WGS) entry which is preliminary data.</text>
</comment>
<evidence type="ECO:0000256" key="3">
    <source>
        <dbReference type="RuleBase" id="RU369102"/>
    </source>
</evidence>
<dbReference type="SFLD" id="SFLDS00019">
    <property type="entry name" value="Glutathione_Transferase_(cytos"/>
    <property type="match status" value="1"/>
</dbReference>
<dbReference type="CDD" id="cd03058">
    <property type="entry name" value="GST_N_Tau"/>
    <property type="match status" value="1"/>
</dbReference>
<dbReference type="GO" id="GO:0004364">
    <property type="term" value="F:glutathione transferase activity"/>
    <property type="evidence" value="ECO:0007669"/>
    <property type="project" value="UniProtKB-UniRule"/>
</dbReference>
<dbReference type="InterPro" id="IPR004045">
    <property type="entry name" value="Glutathione_S-Trfase_N"/>
</dbReference>
<dbReference type="PROSITE" id="PS50404">
    <property type="entry name" value="GST_NTER"/>
    <property type="match status" value="1"/>
</dbReference>
<dbReference type="Proteomes" id="UP000593562">
    <property type="component" value="Unassembled WGS sequence"/>
</dbReference>
<evidence type="ECO:0000256" key="2">
    <source>
        <dbReference type="ARBA" id="ARBA00047960"/>
    </source>
</evidence>
<dbReference type="InterPro" id="IPR045073">
    <property type="entry name" value="Omega/Tau-like"/>
</dbReference>
<evidence type="ECO:0000313" key="5">
    <source>
        <dbReference type="EMBL" id="KAF5730153.1"/>
    </source>
</evidence>
<dbReference type="InParanoid" id="A0A7J7C7P5"/>
<reference evidence="5 6" key="1">
    <citation type="journal article" date="2020" name="Nat. Commun.">
        <title>Genome of Tripterygium wilfordii and identification of cytochrome P450 involved in triptolide biosynthesis.</title>
        <authorList>
            <person name="Tu L."/>
            <person name="Su P."/>
            <person name="Zhang Z."/>
            <person name="Gao L."/>
            <person name="Wang J."/>
            <person name="Hu T."/>
            <person name="Zhou J."/>
            <person name="Zhang Y."/>
            <person name="Zhao Y."/>
            <person name="Liu Y."/>
            <person name="Song Y."/>
            <person name="Tong Y."/>
            <person name="Lu Y."/>
            <person name="Yang J."/>
            <person name="Xu C."/>
            <person name="Jia M."/>
            <person name="Peters R.J."/>
            <person name="Huang L."/>
            <person name="Gao W."/>
        </authorList>
    </citation>
    <scope>NUCLEOTIDE SEQUENCE [LARGE SCALE GENOMIC DNA]</scope>
    <source>
        <strain evidence="6">cv. XIE 37</strain>
        <tissue evidence="5">Leaf</tissue>
    </source>
</reference>
<comment type="catalytic activity">
    <reaction evidence="2 3">
        <text>RX + glutathione = an S-substituted glutathione + a halide anion + H(+)</text>
        <dbReference type="Rhea" id="RHEA:16437"/>
        <dbReference type="ChEBI" id="CHEBI:15378"/>
        <dbReference type="ChEBI" id="CHEBI:16042"/>
        <dbReference type="ChEBI" id="CHEBI:17792"/>
        <dbReference type="ChEBI" id="CHEBI:57925"/>
        <dbReference type="ChEBI" id="CHEBI:90779"/>
        <dbReference type="EC" id="2.5.1.18"/>
    </reaction>
</comment>
<protein>
    <recommendedName>
        <fullName evidence="3">Glutathione S-transferase</fullName>
        <ecNumber evidence="3">2.5.1.18</ecNumber>
    </recommendedName>
</protein>
<comment type="similarity">
    <text evidence="3">Belongs to the GST superfamily.</text>
</comment>
<accession>A0A7J7C7P5</accession>
<dbReference type="InterPro" id="IPR040079">
    <property type="entry name" value="Glutathione_S-Trfase"/>
</dbReference>
<dbReference type="Gene3D" id="3.40.30.10">
    <property type="entry name" value="Glutaredoxin"/>
    <property type="match status" value="1"/>
</dbReference>
<keyword evidence="6" id="KW-1185">Reference proteome</keyword>
<dbReference type="PANTHER" id="PTHR11260">
    <property type="entry name" value="GLUTATHIONE S-TRANSFERASE, GST, SUPERFAMILY, GST DOMAIN CONTAINING"/>
    <property type="match status" value="1"/>
</dbReference>
<comment type="function">
    <text evidence="3">Is involved in the conjugation of reduced glutathione to a wide number of exogenous and endogenous hydrophobic electrophiles.</text>
</comment>
<organism evidence="5 6">
    <name type="scientific">Tripterygium wilfordii</name>
    <name type="common">Thunder God vine</name>
    <dbReference type="NCBI Taxonomy" id="458696"/>
    <lineage>
        <taxon>Eukaryota</taxon>
        <taxon>Viridiplantae</taxon>
        <taxon>Streptophyta</taxon>
        <taxon>Embryophyta</taxon>
        <taxon>Tracheophyta</taxon>
        <taxon>Spermatophyta</taxon>
        <taxon>Magnoliopsida</taxon>
        <taxon>eudicotyledons</taxon>
        <taxon>Gunneridae</taxon>
        <taxon>Pentapetalae</taxon>
        <taxon>rosids</taxon>
        <taxon>fabids</taxon>
        <taxon>Celastrales</taxon>
        <taxon>Celastraceae</taxon>
        <taxon>Tripterygium</taxon>
    </lineage>
</organism>
<dbReference type="GO" id="GO:0005829">
    <property type="term" value="C:cytosol"/>
    <property type="evidence" value="ECO:0007669"/>
    <property type="project" value="UniProtKB-SubCell"/>
</dbReference>
<name>A0A7J7C7P5_TRIWF</name>
<dbReference type="PANTHER" id="PTHR11260:SF711">
    <property type="entry name" value="GLUTATHIONE S-TRANSFERASE U9"/>
    <property type="match status" value="1"/>
</dbReference>
<dbReference type="Pfam" id="PF13417">
    <property type="entry name" value="GST_N_3"/>
    <property type="match status" value="1"/>
</dbReference>
<sequence>MGEENKVTLHGFWWSPYTKRVELALKFKGIPYEYIEEDYVNKSPSLLNYNPVYKKVPVLVHNAKPIPESLIILEYIDETWKTNTPTLLPEDPYKSARVRFWASFIQQQVRPNCLQSLSDSY</sequence>
<keyword evidence="3" id="KW-0963">Cytoplasm</keyword>
<evidence type="ECO:0000259" key="4">
    <source>
        <dbReference type="PROSITE" id="PS50404"/>
    </source>
</evidence>
<comment type="subcellular location">
    <subcellularLocation>
        <location evidence="3">Cytoplasm</location>
        <location evidence="3">Cytosol</location>
    </subcellularLocation>
</comment>
<dbReference type="AlphaFoldDB" id="A0A7J7C7P5"/>
<dbReference type="EC" id="2.5.1.18" evidence="3"/>
<dbReference type="InterPro" id="IPR036249">
    <property type="entry name" value="Thioredoxin-like_sf"/>
</dbReference>
<proteinExistence type="inferred from homology"/>
<dbReference type="FunFam" id="3.40.30.10:FF:000014">
    <property type="entry name" value="Tau class glutathione S-transferase"/>
    <property type="match status" value="1"/>
</dbReference>
<dbReference type="SUPFAM" id="SSF52833">
    <property type="entry name" value="Thioredoxin-like"/>
    <property type="match status" value="1"/>
</dbReference>
<gene>
    <name evidence="5" type="ORF">HS088_TW20G00523</name>
</gene>
<evidence type="ECO:0000256" key="1">
    <source>
        <dbReference type="ARBA" id="ARBA00022679"/>
    </source>
</evidence>
<dbReference type="EMBL" id="JAAARO010000020">
    <property type="protein sequence ID" value="KAF5730153.1"/>
    <property type="molecule type" value="Genomic_DNA"/>
</dbReference>
<dbReference type="Gene3D" id="1.20.1050.10">
    <property type="match status" value="1"/>
</dbReference>
<feature type="domain" description="GST N-terminal" evidence="4">
    <location>
        <begin position="5"/>
        <end position="84"/>
    </location>
</feature>
<keyword evidence="1 3" id="KW-0808">Transferase</keyword>
<dbReference type="GO" id="GO:0006749">
    <property type="term" value="P:glutathione metabolic process"/>
    <property type="evidence" value="ECO:0007669"/>
    <property type="project" value="TreeGrafter"/>
</dbReference>
<evidence type="ECO:0000313" key="6">
    <source>
        <dbReference type="Proteomes" id="UP000593562"/>
    </source>
</evidence>